<reference evidence="7" key="1">
    <citation type="submission" date="2019-07" db="EMBL/GenBank/DDBJ databases">
        <title>Hyphodiscus hymeniophilus genome sequencing and assembly.</title>
        <authorList>
            <person name="Kramer G."/>
            <person name="Nodwell J."/>
        </authorList>
    </citation>
    <scope>NUCLEOTIDE SEQUENCE</scope>
    <source>
        <strain evidence="7">ATCC 34498</strain>
    </source>
</reference>
<keyword evidence="5" id="KW-0539">Nucleus</keyword>
<accession>A0A9P6VIF7</accession>
<feature type="region of interest" description="Disordered" evidence="6">
    <location>
        <begin position="1"/>
        <end position="24"/>
    </location>
</feature>
<dbReference type="InterPro" id="IPR009668">
    <property type="entry name" value="RNA_pol-assoc_fac_A49-like"/>
</dbReference>
<dbReference type="GO" id="GO:0005730">
    <property type="term" value="C:nucleolus"/>
    <property type="evidence" value="ECO:0007669"/>
    <property type="project" value="UniProtKB-SubCell"/>
</dbReference>
<dbReference type="PANTHER" id="PTHR14440">
    <property type="entry name" value="DNA-DIRECTED RNA POLYMERASE I SUBUNIT RPA49"/>
    <property type="match status" value="1"/>
</dbReference>
<proteinExistence type="inferred from homology"/>
<evidence type="ECO:0000256" key="3">
    <source>
        <dbReference type="ARBA" id="ARBA00022478"/>
    </source>
</evidence>
<comment type="similarity">
    <text evidence="2">Belongs to the eukaryotic RPA49/POLR1E RNA polymerase subunit family.</text>
</comment>
<dbReference type="GO" id="GO:0003677">
    <property type="term" value="F:DNA binding"/>
    <property type="evidence" value="ECO:0007669"/>
    <property type="project" value="InterPro"/>
</dbReference>
<dbReference type="Proteomes" id="UP000785200">
    <property type="component" value="Unassembled WGS sequence"/>
</dbReference>
<evidence type="ECO:0000256" key="5">
    <source>
        <dbReference type="ARBA" id="ARBA00023242"/>
    </source>
</evidence>
<protein>
    <submittedName>
        <fullName evidence="7">DNA-directed RNA polymerase I subunit RPA49</fullName>
    </submittedName>
</protein>
<dbReference type="GO" id="GO:0000428">
    <property type="term" value="C:DNA-directed RNA polymerase complex"/>
    <property type="evidence" value="ECO:0007669"/>
    <property type="project" value="UniProtKB-KW"/>
</dbReference>
<dbReference type="AlphaFoldDB" id="A0A9P6VIF7"/>
<sequence length="442" mass="48825">MAHTVEKSKKRKQNIDGSSRPSKKVALEDAGQIKISLQIQDQWAPIIASTPGVSFPSSVLLKPYTKARENVQKKARGVLATTEVILHSNAHPKLEYTARQQQEISGPDALLKHYVGVYDPSTGKLEVMEARKMVIRGVVRAHQATEEEQFSKNMREQRSDLGRAFGTKKAKKALASITENAISRGGSAAGKADAATQAMIAAMAKDAEGMATRAELAAEADSSKPRPKANLDAKDINDVYTVDNLMGKDIMKAVPVLQWQTALKADKEIVVSSEYVARRIKKVSASADKLKMLRYLLLLIEIHKGSKVKGRGTTKMLPKREELKKIAGGLPEPVIENARRQFSSDGTMDKYHNDLLTTHICAIACLVDNYVLDMYDLQSDLGLDTKVMSQYFNEIGAKTTALPEQYRKDLGLDKAAAAQRRMVKLRLPLEFPKVSFARAPRR</sequence>
<dbReference type="OrthoDB" id="532500at2759"/>
<keyword evidence="4" id="KW-0804">Transcription</keyword>
<dbReference type="GO" id="GO:0006351">
    <property type="term" value="P:DNA-templated transcription"/>
    <property type="evidence" value="ECO:0007669"/>
    <property type="project" value="InterPro"/>
</dbReference>
<keyword evidence="8" id="KW-1185">Reference proteome</keyword>
<name>A0A9P6VIF7_9HELO</name>
<evidence type="ECO:0000256" key="6">
    <source>
        <dbReference type="SAM" id="MobiDB-lite"/>
    </source>
</evidence>
<organism evidence="7 8">
    <name type="scientific">Hyphodiscus hymeniophilus</name>
    <dbReference type="NCBI Taxonomy" id="353542"/>
    <lineage>
        <taxon>Eukaryota</taxon>
        <taxon>Fungi</taxon>
        <taxon>Dikarya</taxon>
        <taxon>Ascomycota</taxon>
        <taxon>Pezizomycotina</taxon>
        <taxon>Leotiomycetes</taxon>
        <taxon>Helotiales</taxon>
        <taxon>Hyphodiscaceae</taxon>
        <taxon>Hyphodiscus</taxon>
    </lineage>
</organism>
<gene>
    <name evidence="7" type="ORF">D0Z07_5187</name>
</gene>
<keyword evidence="3 7" id="KW-0240">DNA-directed RNA polymerase</keyword>
<dbReference type="EMBL" id="VNKQ01000010">
    <property type="protein sequence ID" value="KAG0648545.1"/>
    <property type="molecule type" value="Genomic_DNA"/>
</dbReference>
<evidence type="ECO:0000256" key="2">
    <source>
        <dbReference type="ARBA" id="ARBA00009430"/>
    </source>
</evidence>
<evidence type="ECO:0000256" key="4">
    <source>
        <dbReference type="ARBA" id="ARBA00023163"/>
    </source>
</evidence>
<dbReference type="Pfam" id="PF06870">
    <property type="entry name" value="RNA_pol_I_A49"/>
    <property type="match status" value="1"/>
</dbReference>
<evidence type="ECO:0000313" key="8">
    <source>
        <dbReference type="Proteomes" id="UP000785200"/>
    </source>
</evidence>
<comment type="subcellular location">
    <subcellularLocation>
        <location evidence="1">Nucleus</location>
        <location evidence="1">Nucleolus</location>
    </subcellularLocation>
</comment>
<evidence type="ECO:0000256" key="1">
    <source>
        <dbReference type="ARBA" id="ARBA00004604"/>
    </source>
</evidence>
<evidence type="ECO:0000313" key="7">
    <source>
        <dbReference type="EMBL" id="KAG0648545.1"/>
    </source>
</evidence>
<comment type="caution">
    <text evidence="7">The sequence shown here is derived from an EMBL/GenBank/DDBJ whole genome shotgun (WGS) entry which is preliminary data.</text>
</comment>